<evidence type="ECO:0000313" key="1">
    <source>
        <dbReference type="EMBL" id="PAV12545.1"/>
    </source>
</evidence>
<dbReference type="EMBL" id="LMVP01000224">
    <property type="protein sequence ID" value="PAV12545.1"/>
    <property type="molecule type" value="Genomic_DNA"/>
</dbReference>
<dbReference type="OrthoDB" id="137965at2157"/>
<reference evidence="1 2" key="1">
    <citation type="journal article" date="2017" name="BMC Genomics">
        <title>Genomic analysis of methanogenic archaea reveals a shift towards energy conservation.</title>
        <authorList>
            <person name="Gilmore S.P."/>
            <person name="Henske J.K."/>
            <person name="Sexton J.A."/>
            <person name="Solomon K.V."/>
            <person name="Seppala S."/>
            <person name="Yoo J.I."/>
            <person name="Huyett L.M."/>
            <person name="Pressman A."/>
            <person name="Cogan J.Z."/>
            <person name="Kivenson V."/>
            <person name="Peng X."/>
            <person name="Tan Y."/>
            <person name="Valentine D.L."/>
            <person name="O'Malley M.A."/>
        </authorList>
    </citation>
    <scope>NUCLEOTIDE SEQUENCE [LARGE SCALE GENOMIC DNA]</scope>
    <source>
        <strain evidence="1 2">MC-15</strain>
    </source>
</reference>
<proteinExistence type="predicted"/>
<name>A0A2A2HTB2_9EURY</name>
<dbReference type="RefSeq" id="WP_095644598.1">
    <property type="nucleotide sequence ID" value="NZ_LMVP01000224.1"/>
</dbReference>
<gene>
    <name evidence="1" type="ORF">ASJ81_06010</name>
</gene>
<evidence type="ECO:0000313" key="2">
    <source>
        <dbReference type="Proteomes" id="UP000218164"/>
    </source>
</evidence>
<dbReference type="Proteomes" id="UP000218164">
    <property type="component" value="Unassembled WGS sequence"/>
</dbReference>
<organism evidence="1 2">
    <name type="scientific">Methanosarcina spelaei</name>
    <dbReference type="NCBI Taxonomy" id="1036679"/>
    <lineage>
        <taxon>Archaea</taxon>
        <taxon>Methanobacteriati</taxon>
        <taxon>Methanobacteriota</taxon>
        <taxon>Stenosarchaea group</taxon>
        <taxon>Methanomicrobia</taxon>
        <taxon>Methanosarcinales</taxon>
        <taxon>Methanosarcinaceae</taxon>
        <taxon>Methanosarcina</taxon>
    </lineage>
</organism>
<evidence type="ECO:0008006" key="3">
    <source>
        <dbReference type="Google" id="ProtNLM"/>
    </source>
</evidence>
<dbReference type="InterPro" id="IPR021352">
    <property type="entry name" value="DUF2971"/>
</dbReference>
<protein>
    <recommendedName>
        <fullName evidence="3">DUF2971 domain-containing protein</fullName>
    </recommendedName>
</protein>
<accession>A0A2A2HTB2</accession>
<keyword evidence="2" id="KW-1185">Reference proteome</keyword>
<dbReference type="Pfam" id="PF11185">
    <property type="entry name" value="DUF2971"/>
    <property type="match status" value="1"/>
</dbReference>
<dbReference type="AlphaFoldDB" id="A0A2A2HTB2"/>
<sequence length="305" mass="35762">MTYTKDETLVFQYRAISKSDDNHTIENLALKQLYFSDPATFKDPDDCKVWLDESGTEDQWANLIMINRKARIVDCTQAEAKQLLTDYLERGYFTKDGDIYTLVRNERYDKERARNGYRGDLTASPRVCCFSNTCSSVSMWEEHADNHRGICLCYSPIKSTNTNYMHISTSLGTSRIESELYNVYYVLASSLKDKINIFDEQAARKICKRLRTKADDYQYEREYRIIHFENELKNDILNYWEGDLKRIIFGLGIDPEDAELVYETVKNHYPPNTVNFYRSIGTIEDRVIIDHNPISNIDEYIRNLV</sequence>
<comment type="caution">
    <text evidence="1">The sequence shown here is derived from an EMBL/GenBank/DDBJ whole genome shotgun (WGS) entry which is preliminary data.</text>
</comment>